<reference evidence="1 2" key="1">
    <citation type="journal article" date="2019" name="Commun. Biol.">
        <title>The bagworm genome reveals a unique fibroin gene that provides high tensile strength.</title>
        <authorList>
            <person name="Kono N."/>
            <person name="Nakamura H."/>
            <person name="Ohtoshi R."/>
            <person name="Tomita M."/>
            <person name="Numata K."/>
            <person name="Arakawa K."/>
        </authorList>
    </citation>
    <scope>NUCLEOTIDE SEQUENCE [LARGE SCALE GENOMIC DNA]</scope>
</reference>
<gene>
    <name evidence="1" type="ORF">EVAR_32531_1</name>
</gene>
<evidence type="ECO:0000313" key="1">
    <source>
        <dbReference type="EMBL" id="GBP47012.1"/>
    </source>
</evidence>
<organism evidence="1 2">
    <name type="scientific">Eumeta variegata</name>
    <name type="common">Bagworm moth</name>
    <name type="synonym">Eumeta japonica</name>
    <dbReference type="NCBI Taxonomy" id="151549"/>
    <lineage>
        <taxon>Eukaryota</taxon>
        <taxon>Metazoa</taxon>
        <taxon>Ecdysozoa</taxon>
        <taxon>Arthropoda</taxon>
        <taxon>Hexapoda</taxon>
        <taxon>Insecta</taxon>
        <taxon>Pterygota</taxon>
        <taxon>Neoptera</taxon>
        <taxon>Endopterygota</taxon>
        <taxon>Lepidoptera</taxon>
        <taxon>Glossata</taxon>
        <taxon>Ditrysia</taxon>
        <taxon>Tineoidea</taxon>
        <taxon>Psychidae</taxon>
        <taxon>Oiketicinae</taxon>
        <taxon>Eumeta</taxon>
    </lineage>
</organism>
<protein>
    <submittedName>
        <fullName evidence="1">Uncharacterized protein</fullName>
    </submittedName>
</protein>
<evidence type="ECO:0000313" key="2">
    <source>
        <dbReference type="Proteomes" id="UP000299102"/>
    </source>
</evidence>
<dbReference type="AlphaFoldDB" id="A0A4C1W926"/>
<dbReference type="EMBL" id="BGZK01000493">
    <property type="protein sequence ID" value="GBP47012.1"/>
    <property type="molecule type" value="Genomic_DNA"/>
</dbReference>
<accession>A0A4C1W926</accession>
<comment type="caution">
    <text evidence="1">The sequence shown here is derived from an EMBL/GenBank/DDBJ whole genome shotgun (WGS) entry which is preliminary data.</text>
</comment>
<sequence>MGARSPTHLDNVAALAVASPLHPAAGAGAGMSPWLGPGLHLKGDTAPSGLFVPWELVSSCRSVNKWCQVVQGWVGACVCAVKGASRQPSEELFDSLNSQVSGDDVVSDVPPGPRNQAERYILLGLETQALQSRAKGIPGRCSVGQAGAYVALVNCYFCTNGQSGGEYRPQFGARSPTRLDDVVCLWCHSQWPH</sequence>
<dbReference type="Proteomes" id="UP000299102">
    <property type="component" value="Unassembled WGS sequence"/>
</dbReference>
<name>A0A4C1W926_EUMVA</name>
<keyword evidence="2" id="KW-1185">Reference proteome</keyword>
<proteinExistence type="predicted"/>